<accession>A0A1B9GWW4</accession>
<dbReference type="AlphaFoldDB" id="A0A1B9GWW4"/>
<dbReference type="SUPFAM" id="SSF46785">
    <property type="entry name" value="Winged helix' DNA-binding domain"/>
    <property type="match status" value="2"/>
</dbReference>
<dbReference type="Pfam" id="PF04157">
    <property type="entry name" value="EAP30"/>
    <property type="match status" value="1"/>
</dbReference>
<dbReference type="STRING" id="1296120.A0A1B9GWW4"/>
<dbReference type="PANTHER" id="PTHR12806:SF0">
    <property type="entry name" value="VACUOLAR-SORTING PROTEIN SNF8"/>
    <property type="match status" value="1"/>
</dbReference>
<dbReference type="GO" id="GO:0043328">
    <property type="term" value="P:protein transport to vacuole involved in ubiquitin-dependent protein catabolic process via the multivesicular body sorting pathway"/>
    <property type="evidence" value="ECO:0007669"/>
    <property type="project" value="TreeGrafter"/>
</dbReference>
<evidence type="ECO:0000313" key="2">
    <source>
        <dbReference type="EMBL" id="OCF35514.1"/>
    </source>
</evidence>
<dbReference type="InterPro" id="IPR016689">
    <property type="entry name" value="ESCRT-2_cplx_Snf8"/>
</dbReference>
<protein>
    <submittedName>
        <fullName evidence="2">ESCRT-II complex subunit VPS22</fullName>
    </submittedName>
</protein>
<evidence type="ECO:0000256" key="1">
    <source>
        <dbReference type="ARBA" id="ARBA00009834"/>
    </source>
</evidence>
<dbReference type="InterPro" id="IPR040608">
    <property type="entry name" value="Snf8/Vps36"/>
</dbReference>
<dbReference type="Gene3D" id="1.10.10.10">
    <property type="entry name" value="Winged helix-like DNA-binding domain superfamily/Winged helix DNA-binding domain"/>
    <property type="match status" value="2"/>
</dbReference>
<dbReference type="PANTHER" id="PTHR12806">
    <property type="entry name" value="EAP30 SUBUNIT OF ELL COMPLEX"/>
    <property type="match status" value="1"/>
</dbReference>
<dbReference type="GO" id="GO:0000814">
    <property type="term" value="C:ESCRT II complex"/>
    <property type="evidence" value="ECO:0007669"/>
    <property type="project" value="InterPro"/>
</dbReference>
<gene>
    <name evidence="2" type="ORF">I316_02566</name>
</gene>
<organism evidence="2 3">
    <name type="scientific">Kwoniella heveanensis BCC8398</name>
    <dbReference type="NCBI Taxonomy" id="1296120"/>
    <lineage>
        <taxon>Eukaryota</taxon>
        <taxon>Fungi</taxon>
        <taxon>Dikarya</taxon>
        <taxon>Basidiomycota</taxon>
        <taxon>Agaricomycotina</taxon>
        <taxon>Tremellomycetes</taxon>
        <taxon>Tremellales</taxon>
        <taxon>Cryptococcaceae</taxon>
        <taxon>Kwoniella</taxon>
    </lineage>
</organism>
<name>A0A1B9GWW4_9TREE</name>
<dbReference type="OrthoDB" id="283883at2759"/>
<proteinExistence type="inferred from homology"/>
<dbReference type="Gene3D" id="6.10.140.180">
    <property type="match status" value="1"/>
</dbReference>
<dbReference type="InterPro" id="IPR036390">
    <property type="entry name" value="WH_DNA-bd_sf"/>
</dbReference>
<comment type="similarity">
    <text evidence="1">Belongs to the SNF8 family.</text>
</comment>
<dbReference type="InterPro" id="IPR036388">
    <property type="entry name" value="WH-like_DNA-bd_sf"/>
</dbReference>
<evidence type="ECO:0000313" key="3">
    <source>
        <dbReference type="Proteomes" id="UP000092666"/>
    </source>
</evidence>
<dbReference type="EMBL" id="KI669498">
    <property type="protein sequence ID" value="OCF35514.1"/>
    <property type="molecule type" value="Genomic_DNA"/>
</dbReference>
<reference evidence="3" key="2">
    <citation type="submission" date="2013-12" db="EMBL/GenBank/DDBJ databases">
        <title>Evolution of pathogenesis and genome organization in the Tremellales.</title>
        <authorList>
            <person name="Cuomo C."/>
            <person name="Litvintseva A."/>
            <person name="Heitman J."/>
            <person name="Chen Y."/>
            <person name="Sun S."/>
            <person name="Springer D."/>
            <person name="Dromer F."/>
            <person name="Young S."/>
            <person name="Zeng Q."/>
            <person name="Chapman S."/>
            <person name="Gujja S."/>
            <person name="Saif S."/>
            <person name="Birren B."/>
        </authorList>
    </citation>
    <scope>NUCLEOTIDE SEQUENCE [LARGE SCALE GENOMIC DNA]</scope>
    <source>
        <strain evidence="3">BCC8398</strain>
    </source>
</reference>
<dbReference type="Proteomes" id="UP000092666">
    <property type="component" value="Unassembled WGS sequence"/>
</dbReference>
<keyword evidence="3" id="KW-1185">Reference proteome</keyword>
<sequence length="315" mass="33564">MRKGAGISALSRHTAVSSSYSTLSNTISSNQLSTLQQSLESFRSSLLEFALAHRNDIRADPAFRHQFQKMCAALGVDPLAGSGKGQGKSTLMGGGWWSELVGMGEWEYELAVQVVDVCVSSRQVNGGMIEMGDLIRRVEKLRRGGMGAVSNADTSMNLASTAVSSSSKGKAGNNNVNIGQITPEDILRSLEILKPLKAGYTVHRPSATDASFLGRAQARTYIRTIPRSLDTDQSVLLSIAATTSGRLIPREVRLLTGWTVERVGVALEDCVMREGLGWVDEQADTGNLGGTGVTGSAPAFGRADIWVIAAASFEE</sequence>
<reference evidence="2 3" key="1">
    <citation type="submission" date="2013-07" db="EMBL/GenBank/DDBJ databases">
        <title>The Genome Sequence of Cryptococcus heveanensis BCC8398.</title>
        <authorList>
            <consortium name="The Broad Institute Genome Sequencing Platform"/>
            <person name="Cuomo C."/>
            <person name="Litvintseva A."/>
            <person name="Chen Y."/>
            <person name="Heitman J."/>
            <person name="Sun S."/>
            <person name="Springer D."/>
            <person name="Dromer F."/>
            <person name="Young S.K."/>
            <person name="Zeng Q."/>
            <person name="Gargeya S."/>
            <person name="Fitzgerald M."/>
            <person name="Abouelleil A."/>
            <person name="Alvarado L."/>
            <person name="Berlin A.M."/>
            <person name="Chapman S.B."/>
            <person name="Dewar J."/>
            <person name="Goldberg J."/>
            <person name="Griggs A."/>
            <person name="Gujja S."/>
            <person name="Hansen M."/>
            <person name="Howarth C."/>
            <person name="Imamovic A."/>
            <person name="Larimer J."/>
            <person name="McCowan C."/>
            <person name="Murphy C."/>
            <person name="Pearson M."/>
            <person name="Priest M."/>
            <person name="Roberts A."/>
            <person name="Saif S."/>
            <person name="Shea T."/>
            <person name="Sykes S."/>
            <person name="Wortman J."/>
            <person name="Nusbaum C."/>
            <person name="Birren B."/>
        </authorList>
    </citation>
    <scope>NUCLEOTIDE SEQUENCE [LARGE SCALE GENOMIC DNA]</scope>
    <source>
        <strain evidence="2 3">BCC8398</strain>
    </source>
</reference>